<reference evidence="6 7" key="1">
    <citation type="submission" date="2014-02" db="EMBL/GenBank/DDBJ databases">
        <title>Draft genome sequence of Lysinibacillus odysseyi NBRC 100172.</title>
        <authorList>
            <person name="Zhang F."/>
            <person name="Wang G."/>
            <person name="Zhang L."/>
        </authorList>
    </citation>
    <scope>NUCLEOTIDE SEQUENCE [LARGE SCALE GENOMIC DNA]</scope>
    <source>
        <strain evidence="6 7">NBRC 100172</strain>
    </source>
</reference>
<dbReference type="InterPro" id="IPR009061">
    <property type="entry name" value="DNA-bd_dom_put_sf"/>
</dbReference>
<dbReference type="Pfam" id="PF13411">
    <property type="entry name" value="MerR_1"/>
    <property type="match status" value="1"/>
</dbReference>
<evidence type="ECO:0000259" key="5">
    <source>
        <dbReference type="PROSITE" id="PS50937"/>
    </source>
</evidence>
<feature type="domain" description="HTH merR-type" evidence="5">
    <location>
        <begin position="6"/>
        <end position="75"/>
    </location>
</feature>
<name>A0A0A3ISK2_9BACI</name>
<dbReference type="Gene3D" id="3.40.50.280">
    <property type="entry name" value="Cobalamin-binding domain"/>
    <property type="match status" value="1"/>
</dbReference>
<protein>
    <submittedName>
        <fullName evidence="6">Transcriptional regulator</fullName>
    </submittedName>
</protein>
<dbReference type="Gene3D" id="1.10.1660.10">
    <property type="match status" value="1"/>
</dbReference>
<evidence type="ECO:0000256" key="3">
    <source>
        <dbReference type="ARBA" id="ARBA00023125"/>
    </source>
</evidence>
<dbReference type="OrthoDB" id="122388at2"/>
<dbReference type="InterPro" id="IPR047057">
    <property type="entry name" value="MerR_fam"/>
</dbReference>
<dbReference type="GO" id="GO:0003700">
    <property type="term" value="F:DNA-binding transcription factor activity"/>
    <property type="evidence" value="ECO:0007669"/>
    <property type="project" value="InterPro"/>
</dbReference>
<dbReference type="STRING" id="1220589.CD32_08290"/>
<dbReference type="Pfam" id="PF02607">
    <property type="entry name" value="B12-binding_2"/>
    <property type="match status" value="1"/>
</dbReference>
<comment type="caution">
    <text evidence="6">The sequence shown here is derived from an EMBL/GenBank/DDBJ whole genome shotgun (WGS) entry which is preliminary data.</text>
</comment>
<dbReference type="RefSeq" id="WP_036153356.1">
    <property type="nucleotide sequence ID" value="NZ_AVCX01000008.1"/>
</dbReference>
<proteinExistence type="predicted"/>
<accession>A0A0A3ISK2</accession>
<dbReference type="AlphaFoldDB" id="A0A0A3ISK2"/>
<dbReference type="GO" id="GO:0003677">
    <property type="term" value="F:DNA binding"/>
    <property type="evidence" value="ECO:0007669"/>
    <property type="project" value="UniProtKB-KW"/>
</dbReference>
<evidence type="ECO:0000313" key="7">
    <source>
        <dbReference type="Proteomes" id="UP000030437"/>
    </source>
</evidence>
<sequence>MNKKLTYSIQQVADMTGLSKQVIRKWEDRYGIITPERLENGYRIYNQAEVSLLQKIVVLTEAGHSIKQAAMLAVQEPEEQEEIIDVPVDRFGYFLYALEDAGKLADEKKILHLLEQAHHQFGIDISIQQIILPFLQRIGQLWCDKEWGEYQEAVSSQTIRDFLANVRRRFYVPDHAPLVLGSCLPNERHEIPLQILLVQCLLRGYRTLMLGPSPAPTAIESTVRLANPAIVLLSATTGEAWADGGKSLLTLDAFAKTVPHVKFFIGGTGTKEYLKNIELERIQEAHSLNEVFSY</sequence>
<dbReference type="InterPro" id="IPR000551">
    <property type="entry name" value="MerR-type_HTH_dom"/>
</dbReference>
<dbReference type="InterPro" id="IPR036594">
    <property type="entry name" value="Meth_synthase_dom"/>
</dbReference>
<evidence type="ECO:0000256" key="1">
    <source>
        <dbReference type="ARBA" id="ARBA00022491"/>
    </source>
</evidence>
<dbReference type="Proteomes" id="UP000030437">
    <property type="component" value="Unassembled WGS sequence"/>
</dbReference>
<dbReference type="CDD" id="cd01104">
    <property type="entry name" value="HTH_MlrA-CarA"/>
    <property type="match status" value="1"/>
</dbReference>
<dbReference type="PANTHER" id="PTHR30204:SF69">
    <property type="entry name" value="MERR-FAMILY TRANSCRIPTIONAL REGULATOR"/>
    <property type="match status" value="1"/>
</dbReference>
<dbReference type="PANTHER" id="PTHR30204">
    <property type="entry name" value="REDOX-CYCLING DRUG-SENSING TRANSCRIPTIONAL ACTIVATOR SOXR"/>
    <property type="match status" value="1"/>
</dbReference>
<dbReference type="EMBL" id="JPVP01000053">
    <property type="protein sequence ID" value="KGR85833.1"/>
    <property type="molecule type" value="Genomic_DNA"/>
</dbReference>
<keyword evidence="7" id="KW-1185">Reference proteome</keyword>
<dbReference type="PROSITE" id="PS50937">
    <property type="entry name" value="HTH_MERR_2"/>
    <property type="match status" value="1"/>
</dbReference>
<dbReference type="Gene3D" id="1.10.1240.10">
    <property type="entry name" value="Methionine synthase domain"/>
    <property type="match status" value="1"/>
</dbReference>
<dbReference type="SMART" id="SM00422">
    <property type="entry name" value="HTH_MERR"/>
    <property type="match status" value="1"/>
</dbReference>
<keyword evidence="3" id="KW-0238">DNA-binding</keyword>
<keyword evidence="1" id="KW-0678">Repressor</keyword>
<evidence type="ECO:0000256" key="2">
    <source>
        <dbReference type="ARBA" id="ARBA00023015"/>
    </source>
</evidence>
<dbReference type="InterPro" id="IPR003759">
    <property type="entry name" value="Cbl-bd_cap"/>
</dbReference>
<keyword evidence="4" id="KW-0804">Transcription</keyword>
<keyword evidence="2" id="KW-0805">Transcription regulation</keyword>
<dbReference type="eggNOG" id="COG0789">
    <property type="taxonomic scope" value="Bacteria"/>
</dbReference>
<dbReference type="eggNOG" id="COG5012">
    <property type="taxonomic scope" value="Bacteria"/>
</dbReference>
<evidence type="ECO:0000313" key="6">
    <source>
        <dbReference type="EMBL" id="KGR85833.1"/>
    </source>
</evidence>
<organism evidence="6 7">
    <name type="scientific">Lysinibacillus odysseyi 34hs-1 = NBRC 100172</name>
    <dbReference type="NCBI Taxonomy" id="1220589"/>
    <lineage>
        <taxon>Bacteria</taxon>
        <taxon>Bacillati</taxon>
        <taxon>Bacillota</taxon>
        <taxon>Bacilli</taxon>
        <taxon>Bacillales</taxon>
        <taxon>Bacillaceae</taxon>
        <taxon>Lysinibacillus</taxon>
    </lineage>
</organism>
<dbReference type="SUPFAM" id="SSF46955">
    <property type="entry name" value="Putative DNA-binding domain"/>
    <property type="match status" value="1"/>
</dbReference>
<evidence type="ECO:0000256" key="4">
    <source>
        <dbReference type="ARBA" id="ARBA00023163"/>
    </source>
</evidence>
<gene>
    <name evidence="6" type="ORF">CD32_08290</name>
</gene>